<name>A0A7R9C210_9CRUS</name>
<keyword evidence="5" id="KW-0732">Signal</keyword>
<dbReference type="SUPFAM" id="SSF56784">
    <property type="entry name" value="HAD-like"/>
    <property type="match status" value="1"/>
</dbReference>
<dbReference type="InterPro" id="IPR023298">
    <property type="entry name" value="ATPase_P-typ_TM_dom_sf"/>
</dbReference>
<dbReference type="PANTHER" id="PTHR24092">
    <property type="entry name" value="PROBABLE PHOSPHOLIPID-TRANSPORTING ATPASE"/>
    <property type="match status" value="1"/>
</dbReference>
<organism evidence="6">
    <name type="scientific">Notodromas monacha</name>
    <dbReference type="NCBI Taxonomy" id="399045"/>
    <lineage>
        <taxon>Eukaryota</taxon>
        <taxon>Metazoa</taxon>
        <taxon>Ecdysozoa</taxon>
        <taxon>Arthropoda</taxon>
        <taxon>Crustacea</taxon>
        <taxon>Oligostraca</taxon>
        <taxon>Ostracoda</taxon>
        <taxon>Podocopa</taxon>
        <taxon>Podocopida</taxon>
        <taxon>Cypridocopina</taxon>
        <taxon>Cypridoidea</taxon>
        <taxon>Cyprididae</taxon>
        <taxon>Notodromas</taxon>
    </lineage>
</organism>
<evidence type="ECO:0000313" key="6">
    <source>
        <dbReference type="EMBL" id="CAD7284795.1"/>
    </source>
</evidence>
<dbReference type="PANTHER" id="PTHR24092:SF190">
    <property type="entry name" value="PHOSPHOLIPID-TRANSPORTING ATPASE"/>
    <property type="match status" value="1"/>
</dbReference>
<reference evidence="6" key="1">
    <citation type="submission" date="2020-11" db="EMBL/GenBank/DDBJ databases">
        <authorList>
            <person name="Tran Van P."/>
        </authorList>
    </citation>
    <scope>NUCLEOTIDE SEQUENCE</scope>
</reference>
<keyword evidence="3" id="KW-1133">Transmembrane helix</keyword>
<keyword evidence="2" id="KW-0812">Transmembrane</keyword>
<keyword evidence="7" id="KW-1185">Reference proteome</keyword>
<dbReference type="InterPro" id="IPR008250">
    <property type="entry name" value="ATPase_P-typ_transduc_dom_A_sf"/>
</dbReference>
<dbReference type="SUPFAM" id="SSF81653">
    <property type="entry name" value="Calcium ATPase, transduction domain A"/>
    <property type="match status" value="1"/>
</dbReference>
<dbReference type="Gene3D" id="3.40.50.1000">
    <property type="entry name" value="HAD superfamily/HAD-like"/>
    <property type="match status" value="1"/>
</dbReference>
<evidence type="ECO:0000256" key="2">
    <source>
        <dbReference type="ARBA" id="ARBA00022692"/>
    </source>
</evidence>
<dbReference type="GO" id="GO:0005802">
    <property type="term" value="C:trans-Golgi network"/>
    <property type="evidence" value="ECO:0007669"/>
    <property type="project" value="TreeGrafter"/>
</dbReference>
<dbReference type="EMBL" id="CAJPEX010009775">
    <property type="protein sequence ID" value="CAG0924947.1"/>
    <property type="molecule type" value="Genomic_DNA"/>
</dbReference>
<dbReference type="SUPFAM" id="SSF81665">
    <property type="entry name" value="Calcium ATPase, transmembrane domain M"/>
    <property type="match status" value="1"/>
</dbReference>
<feature type="non-terminal residue" evidence="6">
    <location>
        <position position="1"/>
    </location>
</feature>
<dbReference type="GO" id="GO:0005886">
    <property type="term" value="C:plasma membrane"/>
    <property type="evidence" value="ECO:0007669"/>
    <property type="project" value="TreeGrafter"/>
</dbReference>
<feature type="chain" id="PRO_5036210438" description="Phospholipid-transporting ATPase" evidence="5">
    <location>
        <begin position="29"/>
        <end position="405"/>
    </location>
</feature>
<dbReference type="Gene3D" id="2.70.150.10">
    <property type="entry name" value="Calcium-transporting ATPase, cytoplasmic transduction domain A"/>
    <property type="match status" value="1"/>
</dbReference>
<feature type="non-terminal residue" evidence="6">
    <location>
        <position position="405"/>
    </location>
</feature>
<proteinExistence type="predicted"/>
<evidence type="ECO:0000256" key="4">
    <source>
        <dbReference type="ARBA" id="ARBA00023136"/>
    </source>
</evidence>
<dbReference type="EMBL" id="OA891812">
    <property type="protein sequence ID" value="CAD7284795.1"/>
    <property type="molecule type" value="Genomic_DNA"/>
</dbReference>
<dbReference type="GO" id="GO:0045332">
    <property type="term" value="P:phospholipid translocation"/>
    <property type="evidence" value="ECO:0007669"/>
    <property type="project" value="TreeGrafter"/>
</dbReference>
<dbReference type="GO" id="GO:0140326">
    <property type="term" value="F:ATPase-coupled intramembrane lipid transporter activity"/>
    <property type="evidence" value="ECO:0007669"/>
    <property type="project" value="TreeGrafter"/>
</dbReference>
<dbReference type="OrthoDB" id="377733at2759"/>
<evidence type="ECO:0000256" key="1">
    <source>
        <dbReference type="ARBA" id="ARBA00004370"/>
    </source>
</evidence>
<gene>
    <name evidence="6" type="ORF">NMOB1V02_LOCUS12399</name>
</gene>
<evidence type="ECO:0000256" key="3">
    <source>
        <dbReference type="ARBA" id="ARBA00022989"/>
    </source>
</evidence>
<dbReference type="AlphaFoldDB" id="A0A7R9C210"/>
<protein>
    <recommendedName>
        <fullName evidence="8">Phospholipid-transporting ATPase</fullName>
    </recommendedName>
</protein>
<sequence>IPIISSLSPITTAVPLIFVLSITAVKDAYDDWQRHRNDSKVNNRKAFVLRPGKGQLVEEKWSQVLVGDVVRLSSDDFVTADLLLLSTSEPNGLCYIETAELDGETNLKARQCLPETHDVLGNDPQLLSAFNGAVWCEPPNNNLSRFEGTLEWDHQSNSGDVEVTSNNISRASSSNNISRLALDNDKVLLRGCVLRNTQWAYGLVLFAGQDTKLMMNSGKTKFKRTSIDRLMNVLILGTAINIGYSCELLTDEMHDEFIVDASSYKDVEAQLGKYIEVIMQSQNGGGKMGAGKQVKGLLNKNNDKNLGSRNQLQGIRNKSFTFDDDILVPEDNEPGPSSAFALIINGHSLVHALNARMERLFLDVATRCKAVICCRVTPLQKALVVDLVKKYKKAVTLAIGDGAND</sequence>
<keyword evidence="4" id="KW-0472">Membrane</keyword>
<dbReference type="GO" id="GO:0007030">
    <property type="term" value="P:Golgi organization"/>
    <property type="evidence" value="ECO:0007669"/>
    <property type="project" value="TreeGrafter"/>
</dbReference>
<accession>A0A7R9C210</accession>
<evidence type="ECO:0000313" key="7">
    <source>
        <dbReference type="Proteomes" id="UP000678499"/>
    </source>
</evidence>
<dbReference type="Proteomes" id="UP000678499">
    <property type="component" value="Unassembled WGS sequence"/>
</dbReference>
<dbReference type="InterPro" id="IPR036412">
    <property type="entry name" value="HAD-like_sf"/>
</dbReference>
<evidence type="ECO:0000256" key="5">
    <source>
        <dbReference type="SAM" id="SignalP"/>
    </source>
</evidence>
<feature type="signal peptide" evidence="5">
    <location>
        <begin position="1"/>
        <end position="28"/>
    </location>
</feature>
<evidence type="ECO:0008006" key="8">
    <source>
        <dbReference type="Google" id="ProtNLM"/>
    </source>
</evidence>
<dbReference type="InterPro" id="IPR023214">
    <property type="entry name" value="HAD_sf"/>
</dbReference>
<comment type="subcellular location">
    <subcellularLocation>
        <location evidence="1">Membrane</location>
    </subcellularLocation>
</comment>